<name>A0ABT9XKG7_9BACL</name>
<dbReference type="Pfam" id="PF03109">
    <property type="entry name" value="ABC1"/>
    <property type="match status" value="1"/>
</dbReference>
<evidence type="ECO:0000256" key="1">
    <source>
        <dbReference type="ARBA" id="ARBA00009670"/>
    </source>
</evidence>
<feature type="transmembrane region" description="Helical" evidence="2">
    <location>
        <begin position="504"/>
        <end position="526"/>
    </location>
</feature>
<reference evidence="4 5" key="1">
    <citation type="submission" date="2023-07" db="EMBL/GenBank/DDBJ databases">
        <title>Genomic Encyclopedia of Type Strains, Phase IV (KMG-IV): sequencing the most valuable type-strain genomes for metagenomic binning, comparative biology and taxonomic classification.</title>
        <authorList>
            <person name="Goeker M."/>
        </authorList>
    </citation>
    <scope>NUCLEOTIDE SEQUENCE [LARGE SCALE GENOMIC DNA]</scope>
    <source>
        <strain evidence="4 5">DSM 4006</strain>
    </source>
</reference>
<evidence type="ECO:0000259" key="3">
    <source>
        <dbReference type="PROSITE" id="PS50011"/>
    </source>
</evidence>
<dbReference type="InterPro" id="IPR011009">
    <property type="entry name" value="Kinase-like_dom_sf"/>
</dbReference>
<evidence type="ECO:0000313" key="5">
    <source>
        <dbReference type="Proteomes" id="UP001232973"/>
    </source>
</evidence>
<dbReference type="PANTHER" id="PTHR10566:SF113">
    <property type="entry name" value="PROTEIN ACTIVITY OF BC1 COMPLEX KINASE 7, CHLOROPLASTIC"/>
    <property type="match status" value="1"/>
</dbReference>
<dbReference type="PROSITE" id="PS50011">
    <property type="entry name" value="PROTEIN_KINASE_DOM"/>
    <property type="match status" value="1"/>
</dbReference>
<dbReference type="RefSeq" id="WP_274457523.1">
    <property type="nucleotide sequence ID" value="NZ_CP067097.1"/>
</dbReference>
<gene>
    <name evidence="4" type="ORF">J2S03_002662</name>
</gene>
<dbReference type="InterPro" id="IPR004147">
    <property type="entry name" value="ABC1_dom"/>
</dbReference>
<comment type="similarity">
    <text evidence="1">Belongs to the protein kinase superfamily. ADCK protein kinase family.</text>
</comment>
<dbReference type="SUPFAM" id="SSF56112">
    <property type="entry name" value="Protein kinase-like (PK-like)"/>
    <property type="match status" value="1"/>
</dbReference>
<dbReference type="EMBL" id="JAUSTP010000024">
    <property type="protein sequence ID" value="MDQ0190795.1"/>
    <property type="molecule type" value="Genomic_DNA"/>
</dbReference>
<keyword evidence="5" id="KW-1185">Reference proteome</keyword>
<evidence type="ECO:0000313" key="4">
    <source>
        <dbReference type="EMBL" id="MDQ0190795.1"/>
    </source>
</evidence>
<dbReference type="InterPro" id="IPR050154">
    <property type="entry name" value="UbiB_kinase"/>
</dbReference>
<dbReference type="CDD" id="cd05121">
    <property type="entry name" value="ABC1_ADCK3-like"/>
    <property type="match status" value="1"/>
</dbReference>
<keyword evidence="4" id="KW-0830">Ubiquinone</keyword>
<dbReference type="InterPro" id="IPR000719">
    <property type="entry name" value="Prot_kinase_dom"/>
</dbReference>
<dbReference type="Proteomes" id="UP001232973">
    <property type="component" value="Unassembled WGS sequence"/>
</dbReference>
<proteinExistence type="inferred from homology"/>
<keyword evidence="2" id="KW-0812">Transmembrane</keyword>
<evidence type="ECO:0000256" key="2">
    <source>
        <dbReference type="SAM" id="Phobius"/>
    </source>
</evidence>
<sequence length="563" mass="64478">MNATQSLGKRVRHLQRYRQIAQIFIRNGFGWFIDGIGFAEFITLPKRFFTDAQRRESLSTVERIRLVIEQLGPTFIKLGQIASLRTDVFPPEFIQELTKLQDEVPPVPFPQIREIVEMELGGPLQDTFRTFDETPIGSASIGQVHRAVLWTGEVVAVKVQRPDIERQIRVDLEVLADLAQMAERRFDWARLYQVSDVVAEFTRSLRDELDYTLEGRNADRIRKIFEDDPTVYIPEIYWDLTTPRVLVMEFVEGIKLKDVQALEQAGFDRQRLAANAARAVFTQLLIHGFFHADPHPGNLAALPNHVILFMDFGMVGRLTPDMKDRLASLVVGLMRKNTELIMRGLYRMGVVPLDVDDHKLRRDVEMLREKYYDIPLSQISLASSVNDIFQVAYRHRIQIPPDLALVGKTLLTIEGVVEELDPNFRIMDVAEPFGRQLLKERLHPRTIGRNLVSTAMDVTEFLVDFPKQVRFMVQEIGRGKIKVQMEVNEVNTILSKLDRISNRLSFSVMLLALSIFMAGLLIASALAKSANLLWRFPLTEVGLILGGVMLVWLIWAIFRSGRM</sequence>
<protein>
    <submittedName>
        <fullName evidence="4">Ubiquinone biosynthesis protein</fullName>
    </submittedName>
</protein>
<accession>A0ABT9XKG7</accession>
<dbReference type="PANTHER" id="PTHR10566">
    <property type="entry name" value="CHAPERONE-ACTIVITY OF BC1 COMPLEX CABC1 -RELATED"/>
    <property type="match status" value="1"/>
</dbReference>
<dbReference type="Gene3D" id="1.10.510.10">
    <property type="entry name" value="Transferase(Phosphotransferase) domain 1"/>
    <property type="match status" value="1"/>
</dbReference>
<organism evidence="4 5">
    <name type="scientific">Alicyclobacillus cycloheptanicus</name>
    <dbReference type="NCBI Taxonomy" id="1457"/>
    <lineage>
        <taxon>Bacteria</taxon>
        <taxon>Bacillati</taxon>
        <taxon>Bacillota</taxon>
        <taxon>Bacilli</taxon>
        <taxon>Bacillales</taxon>
        <taxon>Alicyclobacillaceae</taxon>
        <taxon>Alicyclobacillus</taxon>
    </lineage>
</organism>
<feature type="domain" description="Protein kinase" evidence="3">
    <location>
        <begin position="130"/>
        <end position="462"/>
    </location>
</feature>
<keyword evidence="2" id="KW-1133">Transmembrane helix</keyword>
<keyword evidence="2" id="KW-0472">Membrane</keyword>
<feature type="transmembrane region" description="Helical" evidence="2">
    <location>
        <begin position="538"/>
        <end position="558"/>
    </location>
</feature>
<comment type="caution">
    <text evidence="4">The sequence shown here is derived from an EMBL/GenBank/DDBJ whole genome shotgun (WGS) entry which is preliminary data.</text>
</comment>